<name>A9VAI6_MONBE</name>
<dbReference type="STRING" id="81824.A9VAI6"/>
<evidence type="ECO:0000256" key="8">
    <source>
        <dbReference type="ARBA" id="ARBA00023136"/>
    </source>
</evidence>
<evidence type="ECO:0000256" key="5">
    <source>
        <dbReference type="ARBA" id="ARBA00022927"/>
    </source>
</evidence>
<evidence type="ECO:0000256" key="6">
    <source>
        <dbReference type="ARBA" id="ARBA00022989"/>
    </source>
</evidence>
<keyword evidence="11" id="KW-1185">Reference proteome</keyword>
<comment type="similarity">
    <text evidence="2">Belongs to the SYS1 family.</text>
</comment>
<organism evidence="10 11">
    <name type="scientific">Monosiga brevicollis</name>
    <name type="common">Choanoflagellate</name>
    <dbReference type="NCBI Taxonomy" id="81824"/>
    <lineage>
        <taxon>Eukaryota</taxon>
        <taxon>Choanoflagellata</taxon>
        <taxon>Craspedida</taxon>
        <taxon>Salpingoecidae</taxon>
        <taxon>Monosiga</taxon>
    </lineage>
</organism>
<dbReference type="PANTHER" id="PTHR12952:SF0">
    <property type="entry name" value="PROTEIN SYS1 HOMOLOG"/>
    <property type="match status" value="1"/>
</dbReference>
<dbReference type="GO" id="GO:0005802">
    <property type="term" value="C:trans-Golgi network"/>
    <property type="evidence" value="ECO:0000318"/>
    <property type="project" value="GO_Central"/>
</dbReference>
<accession>A9VAI6</accession>
<dbReference type="InParanoid" id="A9VAI6"/>
<dbReference type="KEGG" id="mbr:MONBRDRAFT_38849"/>
<dbReference type="GO" id="GO:0006895">
    <property type="term" value="P:Golgi to endosome transport"/>
    <property type="evidence" value="ECO:0000318"/>
    <property type="project" value="GO_Central"/>
</dbReference>
<dbReference type="InterPro" id="IPR019185">
    <property type="entry name" value="Integral_membrane_SYS1-rel"/>
</dbReference>
<dbReference type="Proteomes" id="UP000001357">
    <property type="component" value="Unassembled WGS sequence"/>
</dbReference>
<comment type="subcellular location">
    <subcellularLocation>
        <location evidence="1">Golgi apparatus membrane</location>
        <topology evidence="1">Multi-pass membrane protein</topology>
    </subcellularLocation>
</comment>
<gene>
    <name evidence="10" type="ORF">MONBRDRAFT_38849</name>
</gene>
<evidence type="ECO:0000256" key="2">
    <source>
        <dbReference type="ARBA" id="ARBA00008160"/>
    </source>
</evidence>
<dbReference type="GO" id="GO:0043001">
    <property type="term" value="P:Golgi to plasma membrane protein transport"/>
    <property type="evidence" value="ECO:0000318"/>
    <property type="project" value="GO_Central"/>
</dbReference>
<evidence type="ECO:0000313" key="11">
    <source>
        <dbReference type="Proteomes" id="UP000001357"/>
    </source>
</evidence>
<keyword evidence="6 9" id="KW-1133">Transmembrane helix</keyword>
<evidence type="ECO:0000256" key="9">
    <source>
        <dbReference type="SAM" id="Phobius"/>
    </source>
</evidence>
<feature type="transmembrane region" description="Helical" evidence="9">
    <location>
        <begin position="174"/>
        <end position="191"/>
    </location>
</feature>
<sequence length="312" mass="35006">MAFRRKYKATDETPSSHYWRIMPGETKEERAYSWRTFREHAVRAVGSDASDQVMEHLQHVLDAQVMEVQYKLSPKRCPQWWATAMADSITSFLRAVAGEQTDFRKPSDAMVMAERVEAWSEAQAVPAEGGGGAWKYQGPPRYQKPPTVQGGVSVCFDFNGQGCDRKSQIVTLQCVFYLILGLLATVTAHAVDTEAGLDFLFAEESLDIWQFYGTFVTAFFLTAPAIAFACRRAPQCLDFASTIFLLHVVMCGFYDGIPRRLRWWLLQGTGVAIMALLAEYTCIQIEMRSSIEVETQPPATPSKTRSVSSLPI</sequence>
<dbReference type="EMBL" id="CH991573">
    <property type="protein sequence ID" value="EDQ85493.1"/>
    <property type="molecule type" value="Genomic_DNA"/>
</dbReference>
<feature type="transmembrane region" description="Helical" evidence="9">
    <location>
        <begin position="211"/>
        <end position="230"/>
    </location>
</feature>
<evidence type="ECO:0000256" key="1">
    <source>
        <dbReference type="ARBA" id="ARBA00004653"/>
    </source>
</evidence>
<feature type="transmembrane region" description="Helical" evidence="9">
    <location>
        <begin position="237"/>
        <end position="257"/>
    </location>
</feature>
<dbReference type="eggNOG" id="KOG4697">
    <property type="taxonomic scope" value="Eukaryota"/>
</dbReference>
<dbReference type="AlphaFoldDB" id="A9VAI6"/>
<reference evidence="10 11" key="1">
    <citation type="journal article" date="2008" name="Nature">
        <title>The genome of the choanoflagellate Monosiga brevicollis and the origin of metazoans.</title>
        <authorList>
            <consortium name="JGI Sequencing"/>
            <person name="King N."/>
            <person name="Westbrook M.J."/>
            <person name="Young S.L."/>
            <person name="Kuo A."/>
            <person name="Abedin M."/>
            <person name="Chapman J."/>
            <person name="Fairclough S."/>
            <person name="Hellsten U."/>
            <person name="Isogai Y."/>
            <person name="Letunic I."/>
            <person name="Marr M."/>
            <person name="Pincus D."/>
            <person name="Putnam N."/>
            <person name="Rokas A."/>
            <person name="Wright K.J."/>
            <person name="Zuzow R."/>
            <person name="Dirks W."/>
            <person name="Good M."/>
            <person name="Goodstein D."/>
            <person name="Lemons D."/>
            <person name="Li W."/>
            <person name="Lyons J.B."/>
            <person name="Morris A."/>
            <person name="Nichols S."/>
            <person name="Richter D.J."/>
            <person name="Salamov A."/>
            <person name="Bork P."/>
            <person name="Lim W.A."/>
            <person name="Manning G."/>
            <person name="Miller W.T."/>
            <person name="McGinnis W."/>
            <person name="Shapiro H."/>
            <person name="Tjian R."/>
            <person name="Grigoriev I.V."/>
            <person name="Rokhsar D."/>
        </authorList>
    </citation>
    <scope>NUCLEOTIDE SEQUENCE [LARGE SCALE GENOMIC DNA]</scope>
    <source>
        <strain evidence="11">MX1 / ATCC 50154</strain>
    </source>
</reference>
<protein>
    <submittedName>
        <fullName evidence="10">Uncharacterized protein</fullName>
    </submittedName>
</protein>
<dbReference type="GO" id="GO:0005829">
    <property type="term" value="C:cytosol"/>
    <property type="evidence" value="ECO:0007669"/>
    <property type="project" value="GOC"/>
</dbReference>
<evidence type="ECO:0000256" key="7">
    <source>
        <dbReference type="ARBA" id="ARBA00023034"/>
    </source>
</evidence>
<keyword evidence="3" id="KW-0813">Transport</keyword>
<dbReference type="GeneID" id="5894990"/>
<dbReference type="RefSeq" id="XP_001749684.1">
    <property type="nucleotide sequence ID" value="XM_001749632.1"/>
</dbReference>
<keyword evidence="8 9" id="KW-0472">Membrane</keyword>
<keyword evidence="7" id="KW-0333">Golgi apparatus</keyword>
<dbReference type="GO" id="GO:0034067">
    <property type="term" value="P:protein localization to Golgi apparatus"/>
    <property type="evidence" value="ECO:0000318"/>
    <property type="project" value="GO_Central"/>
</dbReference>
<dbReference type="GO" id="GO:0000139">
    <property type="term" value="C:Golgi membrane"/>
    <property type="evidence" value="ECO:0000318"/>
    <property type="project" value="GO_Central"/>
</dbReference>
<dbReference type="Pfam" id="PF09801">
    <property type="entry name" value="SYS1"/>
    <property type="match status" value="1"/>
</dbReference>
<proteinExistence type="inferred from homology"/>
<evidence type="ECO:0000256" key="4">
    <source>
        <dbReference type="ARBA" id="ARBA00022692"/>
    </source>
</evidence>
<feature type="transmembrane region" description="Helical" evidence="9">
    <location>
        <begin position="263"/>
        <end position="283"/>
    </location>
</feature>
<keyword evidence="4 9" id="KW-0812">Transmembrane</keyword>
<keyword evidence="5" id="KW-0653">Protein transport</keyword>
<dbReference type="PANTHER" id="PTHR12952">
    <property type="entry name" value="SYS1"/>
    <property type="match status" value="1"/>
</dbReference>
<evidence type="ECO:0000313" key="10">
    <source>
        <dbReference type="EMBL" id="EDQ85493.1"/>
    </source>
</evidence>
<evidence type="ECO:0000256" key="3">
    <source>
        <dbReference type="ARBA" id="ARBA00022448"/>
    </source>
</evidence>